<dbReference type="SUPFAM" id="SSF55811">
    <property type="entry name" value="Nudix"/>
    <property type="match status" value="1"/>
</dbReference>
<proteinExistence type="predicted"/>
<comment type="caution">
    <text evidence="4">The sequence shown here is derived from an EMBL/GenBank/DDBJ whole genome shotgun (WGS) entry which is preliminary data.</text>
</comment>
<dbReference type="GO" id="GO:0016787">
    <property type="term" value="F:hydrolase activity"/>
    <property type="evidence" value="ECO:0007669"/>
    <property type="project" value="UniProtKB-KW"/>
</dbReference>
<dbReference type="AlphaFoldDB" id="A0A849A0M3"/>
<reference evidence="4 5" key="1">
    <citation type="submission" date="2020-05" db="EMBL/GenBank/DDBJ databases">
        <title>Nakamurella sp. DB0629 isolated from air conditioner.</title>
        <authorList>
            <person name="Kim D.H."/>
            <person name="Kim D.-U."/>
        </authorList>
    </citation>
    <scope>NUCLEOTIDE SEQUENCE [LARGE SCALE GENOMIC DNA]</scope>
    <source>
        <strain evidence="4 5">DB0629</strain>
    </source>
</reference>
<evidence type="ECO:0000313" key="4">
    <source>
        <dbReference type="EMBL" id="NNG34135.1"/>
    </source>
</evidence>
<dbReference type="Gene3D" id="3.90.79.10">
    <property type="entry name" value="Nucleoside Triphosphate Pyrophosphohydrolase"/>
    <property type="match status" value="1"/>
</dbReference>
<dbReference type="PRINTS" id="PR00502">
    <property type="entry name" value="NUDIXFAMILY"/>
</dbReference>
<dbReference type="InterPro" id="IPR000086">
    <property type="entry name" value="NUDIX_hydrolase_dom"/>
</dbReference>
<keyword evidence="5" id="KW-1185">Reference proteome</keyword>
<evidence type="ECO:0000256" key="2">
    <source>
        <dbReference type="ARBA" id="ARBA00022801"/>
    </source>
</evidence>
<dbReference type="Proteomes" id="UP000562984">
    <property type="component" value="Unassembled WGS sequence"/>
</dbReference>
<dbReference type="PANTHER" id="PTHR43046">
    <property type="entry name" value="GDP-MANNOSE MANNOSYL HYDROLASE"/>
    <property type="match status" value="1"/>
</dbReference>
<feature type="domain" description="Nudix hydrolase" evidence="3">
    <location>
        <begin position="1"/>
        <end position="130"/>
    </location>
</feature>
<keyword evidence="2 4" id="KW-0378">Hydrolase</keyword>
<gene>
    <name evidence="4" type="ORF">HKD39_00070</name>
</gene>
<dbReference type="EMBL" id="JABEND010000001">
    <property type="protein sequence ID" value="NNG34135.1"/>
    <property type="molecule type" value="Genomic_DNA"/>
</dbReference>
<evidence type="ECO:0000259" key="3">
    <source>
        <dbReference type="PROSITE" id="PS51462"/>
    </source>
</evidence>
<dbReference type="InterPro" id="IPR015797">
    <property type="entry name" value="NUDIX_hydrolase-like_dom_sf"/>
</dbReference>
<organism evidence="4 5">
    <name type="scientific">Nakamurella aerolata</name>
    <dbReference type="NCBI Taxonomy" id="1656892"/>
    <lineage>
        <taxon>Bacteria</taxon>
        <taxon>Bacillati</taxon>
        <taxon>Actinomycetota</taxon>
        <taxon>Actinomycetes</taxon>
        <taxon>Nakamurellales</taxon>
        <taxon>Nakamurellaceae</taxon>
        <taxon>Nakamurella</taxon>
    </lineage>
</organism>
<comment type="cofactor">
    <cofactor evidence="1">
        <name>Mg(2+)</name>
        <dbReference type="ChEBI" id="CHEBI:18420"/>
    </cofactor>
</comment>
<dbReference type="PANTHER" id="PTHR43046:SF14">
    <property type="entry name" value="MUTT_NUDIX FAMILY PROTEIN"/>
    <property type="match status" value="1"/>
</dbReference>
<dbReference type="PROSITE" id="PS51462">
    <property type="entry name" value="NUDIX"/>
    <property type="match status" value="1"/>
</dbReference>
<accession>A0A849A0M3</accession>
<protein>
    <submittedName>
        <fullName evidence="4">NUDIX hydrolase</fullName>
    </submittedName>
</protein>
<dbReference type="Pfam" id="PF00293">
    <property type="entry name" value="NUDIX"/>
    <property type="match status" value="1"/>
</dbReference>
<evidence type="ECO:0000256" key="1">
    <source>
        <dbReference type="ARBA" id="ARBA00001946"/>
    </source>
</evidence>
<name>A0A849A0M3_9ACTN</name>
<dbReference type="InterPro" id="IPR020476">
    <property type="entry name" value="Nudix_hydrolase"/>
</dbReference>
<sequence length="142" mass="15604">MPAMILIATVVLVRNDRVLMTHRHPAHEAYPDRWALPGGHVEPCESSRDAVVRECLEELGIHVRNPRPVPLTVHAPHLTTDGFVVTRWDGEAANLAPGEHDDLRWCRLDELTHLQLAHPESLPDIISAIDLTLGSASGPSSA</sequence>
<evidence type="ECO:0000313" key="5">
    <source>
        <dbReference type="Proteomes" id="UP000562984"/>
    </source>
</evidence>